<reference evidence="1" key="1">
    <citation type="journal article" date="2015" name="Nature">
        <title>Complex archaea that bridge the gap between prokaryotes and eukaryotes.</title>
        <authorList>
            <person name="Spang A."/>
            <person name="Saw J.H."/>
            <person name="Jorgensen S.L."/>
            <person name="Zaremba-Niedzwiedzka K."/>
            <person name="Martijn J."/>
            <person name="Lind A.E."/>
            <person name="van Eijk R."/>
            <person name="Schleper C."/>
            <person name="Guy L."/>
            <person name="Ettema T.J."/>
        </authorList>
    </citation>
    <scope>NUCLEOTIDE SEQUENCE</scope>
</reference>
<gene>
    <name evidence="1" type="ORF">LCGC14_2399130</name>
</gene>
<dbReference type="AlphaFoldDB" id="A0A0F9BVY9"/>
<protein>
    <submittedName>
        <fullName evidence="1">Uncharacterized protein</fullName>
    </submittedName>
</protein>
<feature type="non-terminal residue" evidence="1">
    <location>
        <position position="1"/>
    </location>
</feature>
<organism evidence="1">
    <name type="scientific">marine sediment metagenome</name>
    <dbReference type="NCBI Taxonomy" id="412755"/>
    <lineage>
        <taxon>unclassified sequences</taxon>
        <taxon>metagenomes</taxon>
        <taxon>ecological metagenomes</taxon>
    </lineage>
</organism>
<evidence type="ECO:0000313" key="1">
    <source>
        <dbReference type="EMBL" id="KKL26054.1"/>
    </source>
</evidence>
<sequence>QYTWRFYVDGEVFGDFNFQNNVNNISQAYFFTYWGDFNYRSYIDAVGYSWDPAYAIGDNLNEGLLLSFETFFTPDWLGYSLDGQPNKTILGNTTISMPSEGLHTIQVFGNDSFGTMYESDVRYFTIDMSSSINVITPENKTYNAPMSGYYPATYGFENDDDGSDPEEWNVLEGGGTCNIIPSAGNHSKVVELNDNSAGDRVFLNQTFIGQSFGTFEFWWRIDDATKSIAFSAWNGGTWVLSLVLDNNIFKYWDSGWQNTGKSSANNTWYHVRIDFESTTGGYQGLAQYKWNMYIDGMLYGDFNLINNEGQIDMVNFNTNTAYTNYKAYIDAIDFSRDSNYNIGDNLNEGLLLSYENSAILEWQSYSLDGQPNRTILGNITIPMPSEGSHTIQVFGNDSIGTMHKSDLRYFETNTPPLIEIHSPNTNEYFGNLSPNFNVSIIDYFDLNTTWYTLDGGTTNITFSNLIDTIDQSEWDKLGNGTVIIRFYANDSKGLLGFTEVIIRKDLETPIVTINSPGSTDIFGYTAPGFNISINEP</sequence>
<proteinExistence type="predicted"/>
<accession>A0A0F9BVY9</accession>
<dbReference type="InterPro" id="IPR013320">
    <property type="entry name" value="ConA-like_dom_sf"/>
</dbReference>
<dbReference type="SUPFAM" id="SSF49899">
    <property type="entry name" value="Concanavalin A-like lectins/glucanases"/>
    <property type="match status" value="1"/>
</dbReference>
<feature type="non-terminal residue" evidence="1">
    <location>
        <position position="536"/>
    </location>
</feature>
<dbReference type="EMBL" id="LAZR01035981">
    <property type="protein sequence ID" value="KKL26054.1"/>
    <property type="molecule type" value="Genomic_DNA"/>
</dbReference>
<comment type="caution">
    <text evidence="1">The sequence shown here is derived from an EMBL/GenBank/DDBJ whole genome shotgun (WGS) entry which is preliminary data.</text>
</comment>
<name>A0A0F9BVY9_9ZZZZ</name>